<evidence type="ECO:0000256" key="1">
    <source>
        <dbReference type="SAM" id="MobiDB-lite"/>
    </source>
</evidence>
<reference evidence="3 4" key="1">
    <citation type="submission" date="2016-10" db="EMBL/GenBank/DDBJ databases">
        <title>Complete genome sequences of three Cupriavidus strains isolated from various Malaysian environments.</title>
        <authorList>
            <person name="Abdullah A.A.-A."/>
            <person name="Shafie N.A.H."/>
            <person name="Lau N.S."/>
        </authorList>
    </citation>
    <scope>NUCLEOTIDE SEQUENCE [LARGE SCALE GENOMIC DNA]</scope>
    <source>
        <strain evidence="3 4">USMAA1020</strain>
    </source>
</reference>
<dbReference type="Proteomes" id="UP000177515">
    <property type="component" value="Chromosome 2"/>
</dbReference>
<evidence type="ECO:0000313" key="3">
    <source>
        <dbReference type="EMBL" id="AOZ08677.1"/>
    </source>
</evidence>
<dbReference type="RefSeq" id="WP_071016952.1">
    <property type="nucleotide sequence ID" value="NZ_CP017755.1"/>
</dbReference>
<feature type="chain" id="PRO_5045507638" evidence="2">
    <location>
        <begin position="22"/>
        <end position="138"/>
    </location>
</feature>
<name>A0A1D9I985_9BURK</name>
<feature type="region of interest" description="Disordered" evidence="1">
    <location>
        <begin position="21"/>
        <end position="138"/>
    </location>
</feature>
<dbReference type="EMBL" id="CP017755">
    <property type="protein sequence ID" value="AOZ08677.1"/>
    <property type="molecule type" value="Genomic_DNA"/>
</dbReference>
<sequence length="138" mass="14416">MSSLPHAIIGLLATLLPLATAQGQPAPDPGSQQADGARAKPGMPSSPEDDARRARWCRKHGGIDVTHQGEPTPGPNSMDVVICQRTDGGPGFSGAYIPQQRGQGKISPDVRMKIAPPADPAPARMPPLHQDPHGRASD</sequence>
<feature type="signal peptide" evidence="2">
    <location>
        <begin position="1"/>
        <end position="21"/>
    </location>
</feature>
<evidence type="ECO:0000256" key="2">
    <source>
        <dbReference type="SAM" id="SignalP"/>
    </source>
</evidence>
<proteinExistence type="predicted"/>
<gene>
    <name evidence="3" type="ORF">BKK80_22365</name>
</gene>
<keyword evidence="2" id="KW-0732">Signal</keyword>
<organism evidence="3 4">
    <name type="scientific">Cupriavidus malaysiensis</name>
    <dbReference type="NCBI Taxonomy" id="367825"/>
    <lineage>
        <taxon>Bacteria</taxon>
        <taxon>Pseudomonadati</taxon>
        <taxon>Pseudomonadota</taxon>
        <taxon>Betaproteobacteria</taxon>
        <taxon>Burkholderiales</taxon>
        <taxon>Burkholderiaceae</taxon>
        <taxon>Cupriavidus</taxon>
    </lineage>
</organism>
<keyword evidence="4" id="KW-1185">Reference proteome</keyword>
<protein>
    <submittedName>
        <fullName evidence="3">Uncharacterized protein</fullName>
    </submittedName>
</protein>
<accession>A0A1D9I985</accession>
<evidence type="ECO:0000313" key="4">
    <source>
        <dbReference type="Proteomes" id="UP000177515"/>
    </source>
</evidence>